<evidence type="ECO:0000313" key="2">
    <source>
        <dbReference type="EMBL" id="MEQ2378514.1"/>
    </source>
</evidence>
<feature type="transmembrane region" description="Helical" evidence="1">
    <location>
        <begin position="50"/>
        <end position="70"/>
    </location>
</feature>
<dbReference type="RefSeq" id="WP_022502174.1">
    <property type="nucleotide sequence ID" value="NZ_DAWCMB010000387.1"/>
</dbReference>
<keyword evidence="1" id="KW-0812">Transmembrane</keyword>
<dbReference type="InterPro" id="IPR014535">
    <property type="entry name" value="Hpre_diP_synt_I"/>
</dbReference>
<name>A0ABV1BUF9_9FIRM</name>
<dbReference type="Proteomes" id="UP001442364">
    <property type="component" value="Unassembled WGS sequence"/>
</dbReference>
<feature type="transmembrane region" description="Helical" evidence="1">
    <location>
        <begin position="12"/>
        <end position="30"/>
    </location>
</feature>
<organism evidence="2 3">
    <name type="scientific">[Lactobacillus] rogosae</name>
    <dbReference type="NCBI Taxonomy" id="706562"/>
    <lineage>
        <taxon>Bacteria</taxon>
        <taxon>Bacillati</taxon>
        <taxon>Bacillota</taxon>
        <taxon>Clostridia</taxon>
        <taxon>Lachnospirales</taxon>
        <taxon>Lachnospiraceae</taxon>
        <taxon>Lachnospira</taxon>
    </lineage>
</organism>
<reference evidence="2 3" key="1">
    <citation type="submission" date="2024-03" db="EMBL/GenBank/DDBJ databases">
        <title>Human intestinal bacterial collection.</title>
        <authorList>
            <person name="Pauvert C."/>
            <person name="Hitch T.C.A."/>
            <person name="Clavel T."/>
        </authorList>
    </citation>
    <scope>NUCLEOTIDE SEQUENCE [LARGE SCALE GENOMIC DNA]</scope>
    <source>
        <strain evidence="2 3">CLA-AA-H255</strain>
    </source>
</reference>
<proteinExistence type="predicted"/>
<dbReference type="EMBL" id="JBBMER010000001">
    <property type="protein sequence ID" value="MEQ2378514.1"/>
    <property type="molecule type" value="Genomic_DNA"/>
</dbReference>
<evidence type="ECO:0000256" key="1">
    <source>
        <dbReference type="SAM" id="Phobius"/>
    </source>
</evidence>
<keyword evidence="3" id="KW-1185">Reference proteome</keyword>
<comment type="caution">
    <text evidence="2">The sequence shown here is derived from an EMBL/GenBank/DDBJ whole genome shotgun (WGS) entry which is preliminary data.</text>
</comment>
<protein>
    <submittedName>
        <fullName evidence="2">Gx transporter family protein</fullName>
    </submittedName>
</protein>
<sequence>MTKEHKKNNSTYNIAMCGVLTALAMIFSYIESIIPVPIPVPGIKLGVANIAVITILYTLGIKEAVIINILRISLTAMLFGNLNSFLFSIAGAVLSMVTMIVLKKIDSFSYIGVSVSGAIMHNVGQIIAAIFIMGSSAIIYYLPVLIIAGVITGIIIGIVSGIVVKYVKKGAVALTIENR</sequence>
<accession>A0ABV1BUF9</accession>
<feature type="transmembrane region" description="Helical" evidence="1">
    <location>
        <begin position="139"/>
        <end position="164"/>
    </location>
</feature>
<evidence type="ECO:0000313" key="3">
    <source>
        <dbReference type="Proteomes" id="UP001442364"/>
    </source>
</evidence>
<keyword evidence="1" id="KW-1133">Transmembrane helix</keyword>
<feature type="transmembrane region" description="Helical" evidence="1">
    <location>
        <begin position="82"/>
        <end position="102"/>
    </location>
</feature>
<feature type="transmembrane region" description="Helical" evidence="1">
    <location>
        <begin position="108"/>
        <end position="132"/>
    </location>
</feature>
<dbReference type="Pfam" id="PF07456">
    <property type="entry name" value="Hpre_diP_synt_I"/>
    <property type="match status" value="1"/>
</dbReference>
<keyword evidence="1" id="KW-0472">Membrane</keyword>
<gene>
    <name evidence="2" type="ORF">WMO14_01255</name>
</gene>
<dbReference type="Gene3D" id="1.10.1760.20">
    <property type="match status" value="1"/>
</dbReference>
<dbReference type="InterPro" id="IPR010898">
    <property type="entry name" value="Hpre_diP_synth_I"/>
</dbReference>
<dbReference type="PIRSF" id="PIRSF027391">
    <property type="entry name" value="Hpre_diP_synt_I"/>
    <property type="match status" value="1"/>
</dbReference>